<dbReference type="Gene3D" id="1.20.5.320">
    <property type="entry name" value="6-Phosphogluconate Dehydrogenase, domain 3"/>
    <property type="match status" value="1"/>
</dbReference>
<evidence type="ECO:0000259" key="2">
    <source>
        <dbReference type="Pfam" id="PF13799"/>
    </source>
</evidence>
<feature type="domain" description="DUF4183" evidence="2">
    <location>
        <begin position="45"/>
        <end position="116"/>
    </location>
</feature>
<dbReference type="RefSeq" id="WP_136359239.1">
    <property type="nucleotide sequence ID" value="NZ_CP046266.1"/>
</dbReference>
<name>A0A4V3WDX6_9BACI</name>
<sequence length="121" mass="12963">MVPIPKPPKQRIIGPRGPRGPQGPQGEQGPPILGPIPTTNLLYFTFSDGQKLIYTNADGLAEFGTTQILSPSEVSYINLFINGIIQPQTAYLVQTGVLTLLTPTAPEAGVPITLQFILINL</sequence>
<accession>A0A4V3WDX6</accession>
<protein>
    <submittedName>
        <fullName evidence="3">DUF4183 domain-containing protein</fullName>
    </submittedName>
</protein>
<reference evidence="3 4" key="1">
    <citation type="submission" date="2019-04" db="EMBL/GenBank/DDBJ databases">
        <title>Bacillus sediminilitoris sp. nov., isolated from a tidal flat sediment on the East China Sea.</title>
        <authorList>
            <person name="Wei Y."/>
            <person name="Mao H."/>
            <person name="Fang J."/>
        </authorList>
    </citation>
    <scope>NUCLEOTIDE SEQUENCE [LARGE SCALE GENOMIC DNA]</scope>
    <source>
        <strain evidence="3 4">DSL-17</strain>
    </source>
</reference>
<proteinExistence type="predicted"/>
<dbReference type="OrthoDB" id="2455205at2"/>
<dbReference type="AlphaFoldDB" id="A0A4V3WDX6"/>
<comment type="caution">
    <text evidence="3">The sequence shown here is derived from an EMBL/GenBank/DDBJ whole genome shotgun (WGS) entry which is preliminary data.</text>
</comment>
<evidence type="ECO:0000313" key="3">
    <source>
        <dbReference type="EMBL" id="THF74035.1"/>
    </source>
</evidence>
<gene>
    <name evidence="3" type="ORF">E6W99_25835</name>
</gene>
<organism evidence="3 4">
    <name type="scientific">Metabacillus sediminilitoris</name>
    <dbReference type="NCBI Taxonomy" id="2567941"/>
    <lineage>
        <taxon>Bacteria</taxon>
        <taxon>Bacillati</taxon>
        <taxon>Bacillota</taxon>
        <taxon>Bacilli</taxon>
        <taxon>Bacillales</taxon>
        <taxon>Bacillaceae</taxon>
        <taxon>Metabacillus</taxon>
    </lineage>
</organism>
<dbReference type="EMBL" id="SSNT01000043">
    <property type="protein sequence ID" value="THF74035.1"/>
    <property type="molecule type" value="Genomic_DNA"/>
</dbReference>
<evidence type="ECO:0000313" key="4">
    <source>
        <dbReference type="Proteomes" id="UP000310334"/>
    </source>
</evidence>
<dbReference type="InterPro" id="IPR025237">
    <property type="entry name" value="DUF4183"/>
</dbReference>
<dbReference type="Proteomes" id="UP000310334">
    <property type="component" value="Unassembled WGS sequence"/>
</dbReference>
<feature type="region of interest" description="Disordered" evidence="1">
    <location>
        <begin position="1"/>
        <end position="33"/>
    </location>
</feature>
<dbReference type="Pfam" id="PF13799">
    <property type="entry name" value="DUF4183"/>
    <property type="match status" value="1"/>
</dbReference>
<evidence type="ECO:0000256" key="1">
    <source>
        <dbReference type="SAM" id="MobiDB-lite"/>
    </source>
</evidence>
<keyword evidence="4" id="KW-1185">Reference proteome</keyword>
<feature type="compositionally biased region" description="Low complexity" evidence="1">
    <location>
        <begin position="22"/>
        <end position="33"/>
    </location>
</feature>